<accession>A0A917QA62</accession>
<reference evidence="2 3" key="1">
    <citation type="journal article" date="2014" name="Int. J. Syst. Evol. Microbiol.">
        <title>Complete genome sequence of Corynebacterium casei LMG S-19264T (=DSM 44701T), isolated from a smear-ripened cheese.</title>
        <authorList>
            <consortium name="US DOE Joint Genome Institute (JGI-PGF)"/>
            <person name="Walter F."/>
            <person name="Albersmeier A."/>
            <person name="Kalinowski J."/>
            <person name="Ruckert C."/>
        </authorList>
    </citation>
    <scope>NUCLEOTIDE SEQUENCE [LARGE SCALE GENOMIC DNA]</scope>
    <source>
        <strain evidence="2 3">CGMCC 1.9161</strain>
    </source>
</reference>
<evidence type="ECO:0000259" key="1">
    <source>
        <dbReference type="Pfam" id="PF00535"/>
    </source>
</evidence>
<dbReference type="CDD" id="cd00761">
    <property type="entry name" value="Glyco_tranf_GTA_type"/>
    <property type="match status" value="1"/>
</dbReference>
<dbReference type="GO" id="GO:0016758">
    <property type="term" value="F:hexosyltransferase activity"/>
    <property type="evidence" value="ECO:0007669"/>
    <property type="project" value="UniProtKB-ARBA"/>
</dbReference>
<evidence type="ECO:0000313" key="2">
    <source>
        <dbReference type="EMBL" id="GGK38125.1"/>
    </source>
</evidence>
<dbReference type="AlphaFoldDB" id="A0A917QA62"/>
<protein>
    <submittedName>
        <fullName evidence="2">Succinoglycan biosynthesis protein ExoO</fullName>
    </submittedName>
</protein>
<organism evidence="2 3">
    <name type="scientific">Salinarimonas ramus</name>
    <dbReference type="NCBI Taxonomy" id="690164"/>
    <lineage>
        <taxon>Bacteria</taxon>
        <taxon>Pseudomonadati</taxon>
        <taxon>Pseudomonadota</taxon>
        <taxon>Alphaproteobacteria</taxon>
        <taxon>Hyphomicrobiales</taxon>
        <taxon>Salinarimonadaceae</taxon>
        <taxon>Salinarimonas</taxon>
    </lineage>
</organism>
<dbReference type="Gene3D" id="3.90.550.10">
    <property type="entry name" value="Spore Coat Polysaccharide Biosynthesis Protein SpsA, Chain A"/>
    <property type="match status" value="1"/>
</dbReference>
<dbReference type="InterPro" id="IPR029044">
    <property type="entry name" value="Nucleotide-diphossugar_trans"/>
</dbReference>
<gene>
    <name evidence="2" type="primary">exoO</name>
    <name evidence="2" type="ORF">GCM10011322_26490</name>
</gene>
<dbReference type="InterPro" id="IPR001173">
    <property type="entry name" value="Glyco_trans_2-like"/>
</dbReference>
<keyword evidence="3" id="KW-1185">Reference proteome</keyword>
<dbReference type="RefSeq" id="WP_188913713.1">
    <property type="nucleotide sequence ID" value="NZ_BMMF01000007.1"/>
</dbReference>
<comment type="caution">
    <text evidence="2">The sequence shown here is derived from an EMBL/GenBank/DDBJ whole genome shotgun (WGS) entry which is preliminary data.</text>
</comment>
<dbReference type="PANTHER" id="PTHR22916">
    <property type="entry name" value="GLYCOSYLTRANSFERASE"/>
    <property type="match status" value="1"/>
</dbReference>
<dbReference type="Pfam" id="PF00535">
    <property type="entry name" value="Glycos_transf_2"/>
    <property type="match status" value="1"/>
</dbReference>
<name>A0A917QA62_9HYPH</name>
<dbReference type="SUPFAM" id="SSF53448">
    <property type="entry name" value="Nucleotide-diphospho-sugar transferases"/>
    <property type="match status" value="1"/>
</dbReference>
<dbReference type="EMBL" id="BMMF01000007">
    <property type="protein sequence ID" value="GGK38125.1"/>
    <property type="molecule type" value="Genomic_DNA"/>
</dbReference>
<dbReference type="PANTHER" id="PTHR22916:SF3">
    <property type="entry name" value="UDP-GLCNAC:BETAGAL BETA-1,3-N-ACETYLGLUCOSAMINYLTRANSFERASE-LIKE PROTEIN 1"/>
    <property type="match status" value="1"/>
</dbReference>
<feature type="domain" description="Glycosyltransferase 2-like" evidence="1">
    <location>
        <begin position="9"/>
        <end position="134"/>
    </location>
</feature>
<sequence>MQDVEVSYLVPAFRAAETIETAVRSALAQENIAIEVVVADDASNDGTAETVERLAGRDPRIRLVRLPENGGPSPARNAAMAAARGRFLAVLDADDTLEPGRTRALLDLATLTGADVVADDLVRLDASGEPVSRALPEGPAPYSFVVDAPRYLEDNVPMAGRFGTGYLKPMVRADFVAAHALAYDPAVRIGEDFLFWLDALLAGGRYVVSSQAGYRYCARPGSLSHRIVPGRLRELEDGLDRVVARHASAEADPTIAVAMAGYRAGLSRARAYLDAVETAKAGRPVDGIVRLGRAPALWPLAWRYGGEAIGARIAGRRRRA</sequence>
<evidence type="ECO:0000313" key="3">
    <source>
        <dbReference type="Proteomes" id="UP000600449"/>
    </source>
</evidence>
<dbReference type="Proteomes" id="UP000600449">
    <property type="component" value="Unassembled WGS sequence"/>
</dbReference>
<proteinExistence type="predicted"/>